<reference evidence="1" key="1">
    <citation type="submission" date="2020-07" db="EMBL/GenBank/DDBJ databases">
        <title>The High-quality genome of the commercially important snow crab, Chionoecetes opilio.</title>
        <authorList>
            <person name="Jeong J.-H."/>
            <person name="Ryu S."/>
        </authorList>
    </citation>
    <scope>NUCLEOTIDE SEQUENCE</scope>
    <source>
        <strain evidence="1">MADBK_172401_WGS</strain>
        <tissue evidence="1">Digestive gland</tissue>
    </source>
</reference>
<evidence type="ECO:0000313" key="2">
    <source>
        <dbReference type="Proteomes" id="UP000770661"/>
    </source>
</evidence>
<dbReference type="EMBL" id="JACEEZ010005702">
    <property type="protein sequence ID" value="KAG0725334.1"/>
    <property type="molecule type" value="Genomic_DNA"/>
</dbReference>
<name>A0A8J4YKU7_CHIOP</name>
<protein>
    <submittedName>
        <fullName evidence="1">Uncharacterized protein</fullName>
    </submittedName>
</protein>
<accession>A0A8J4YKU7</accession>
<dbReference type="Proteomes" id="UP000770661">
    <property type="component" value="Unassembled WGS sequence"/>
</dbReference>
<dbReference type="AlphaFoldDB" id="A0A8J4YKU7"/>
<evidence type="ECO:0000313" key="1">
    <source>
        <dbReference type="EMBL" id="KAG0725334.1"/>
    </source>
</evidence>
<gene>
    <name evidence="1" type="ORF">GWK47_038802</name>
</gene>
<comment type="caution">
    <text evidence="1">The sequence shown here is derived from an EMBL/GenBank/DDBJ whole genome shotgun (WGS) entry which is preliminary data.</text>
</comment>
<keyword evidence="2" id="KW-1185">Reference proteome</keyword>
<proteinExistence type="predicted"/>
<organism evidence="1 2">
    <name type="scientific">Chionoecetes opilio</name>
    <name type="common">Atlantic snow crab</name>
    <name type="synonym">Cancer opilio</name>
    <dbReference type="NCBI Taxonomy" id="41210"/>
    <lineage>
        <taxon>Eukaryota</taxon>
        <taxon>Metazoa</taxon>
        <taxon>Ecdysozoa</taxon>
        <taxon>Arthropoda</taxon>
        <taxon>Crustacea</taxon>
        <taxon>Multicrustacea</taxon>
        <taxon>Malacostraca</taxon>
        <taxon>Eumalacostraca</taxon>
        <taxon>Eucarida</taxon>
        <taxon>Decapoda</taxon>
        <taxon>Pleocyemata</taxon>
        <taxon>Brachyura</taxon>
        <taxon>Eubrachyura</taxon>
        <taxon>Majoidea</taxon>
        <taxon>Majidae</taxon>
        <taxon>Chionoecetes</taxon>
    </lineage>
</organism>
<sequence length="202" mass="22110">MGFRPLGNWMVRGCYEGDYTHTSFVDDPRQTSSQHTSKTLLATGRRCATARHHCKGRTSSSTRCIKHTCNNQLASPPYARYPHIVLARTLGEGWGCVLVPPRAGSMRKEVTPGVLRTPTPDVINIAQLTRGIAWHSAVCTPSPLHADGDLPMTTAGGYLFPLSKGMGKYCGCDTGFPALPKDQFHSSSIGYFREGNTKEDLR</sequence>